<dbReference type="AlphaFoldDB" id="A0A1H8JG55"/>
<evidence type="ECO:0000313" key="2">
    <source>
        <dbReference type="Proteomes" id="UP000199512"/>
    </source>
</evidence>
<reference evidence="1 2" key="1">
    <citation type="submission" date="2016-10" db="EMBL/GenBank/DDBJ databases">
        <authorList>
            <person name="de Groot N.N."/>
        </authorList>
    </citation>
    <scope>NUCLEOTIDE SEQUENCE [LARGE SCALE GENOMIC DNA]</scope>
    <source>
        <strain evidence="1 2">Calf135</strain>
    </source>
</reference>
<name>A0A1H8JG55_9FIRM</name>
<gene>
    <name evidence="1" type="ORF">SAMN05216454_1149</name>
</gene>
<accession>A0A1H8JG55</accession>
<evidence type="ECO:0000313" key="1">
    <source>
        <dbReference type="EMBL" id="SEN79833.1"/>
    </source>
</evidence>
<dbReference type="RefSeq" id="WP_091975913.1">
    <property type="nucleotide sequence ID" value="NZ_FODF01000014.1"/>
</dbReference>
<sequence>MKLYLLHENKEKNYISIIYYIKPEFECFYKEVMESDLPPDKVGYIKRLVYTKSTDTVSAEYEPIPKSETELLKEQIEKMKIEHATQIAELVEKSESDKLELSTAIVELTEQLAQG</sequence>
<dbReference type="EMBL" id="FODF01000014">
    <property type="protein sequence ID" value="SEN79833.1"/>
    <property type="molecule type" value="Genomic_DNA"/>
</dbReference>
<dbReference type="STRING" id="215200.SAMN05216454_1149"/>
<proteinExistence type="predicted"/>
<organism evidence="1 2">
    <name type="scientific">Peptostreptococcus russellii</name>
    <dbReference type="NCBI Taxonomy" id="215200"/>
    <lineage>
        <taxon>Bacteria</taxon>
        <taxon>Bacillati</taxon>
        <taxon>Bacillota</taxon>
        <taxon>Clostridia</taxon>
        <taxon>Peptostreptococcales</taxon>
        <taxon>Peptostreptococcaceae</taxon>
        <taxon>Peptostreptococcus</taxon>
    </lineage>
</organism>
<dbReference type="Proteomes" id="UP000199512">
    <property type="component" value="Unassembled WGS sequence"/>
</dbReference>
<keyword evidence="2" id="KW-1185">Reference proteome</keyword>
<protein>
    <submittedName>
        <fullName evidence="1">Uncharacterized protein</fullName>
    </submittedName>
</protein>